<evidence type="ECO:0000256" key="2">
    <source>
        <dbReference type="ARBA" id="ARBA00022692"/>
    </source>
</evidence>
<organism evidence="7 8">
    <name type="scientific">Devosia limi DSM 17137</name>
    <dbReference type="NCBI Taxonomy" id="1121477"/>
    <lineage>
        <taxon>Bacteria</taxon>
        <taxon>Pseudomonadati</taxon>
        <taxon>Pseudomonadota</taxon>
        <taxon>Alphaproteobacteria</taxon>
        <taxon>Hyphomicrobiales</taxon>
        <taxon>Devosiaceae</taxon>
        <taxon>Devosia</taxon>
    </lineage>
</organism>
<proteinExistence type="predicted"/>
<feature type="transmembrane region" description="Helical" evidence="5">
    <location>
        <begin position="120"/>
        <end position="138"/>
    </location>
</feature>
<dbReference type="RefSeq" id="WP_143154535.1">
    <property type="nucleotide sequence ID" value="NZ_FQVC01000009.1"/>
</dbReference>
<dbReference type="Proteomes" id="UP000184533">
    <property type="component" value="Unassembled WGS sequence"/>
</dbReference>
<dbReference type="OrthoDB" id="8115207at2"/>
<evidence type="ECO:0000313" key="7">
    <source>
        <dbReference type="EMBL" id="SHF58017.1"/>
    </source>
</evidence>
<dbReference type="Pfam" id="PF01794">
    <property type="entry name" value="Ferric_reduct"/>
    <property type="match status" value="1"/>
</dbReference>
<accession>A0A1M5CTM7</accession>
<keyword evidence="2 5" id="KW-0812">Transmembrane</keyword>
<feature type="domain" description="Ferric oxidoreductase" evidence="6">
    <location>
        <begin position="61"/>
        <end position="167"/>
    </location>
</feature>
<dbReference type="GO" id="GO:0016020">
    <property type="term" value="C:membrane"/>
    <property type="evidence" value="ECO:0007669"/>
    <property type="project" value="UniProtKB-SubCell"/>
</dbReference>
<feature type="transmembrane region" description="Helical" evidence="5">
    <location>
        <begin position="158"/>
        <end position="175"/>
    </location>
</feature>
<feature type="transmembrane region" description="Helical" evidence="5">
    <location>
        <begin position="72"/>
        <end position="100"/>
    </location>
</feature>
<sequence length="231" mass="26072">MATLKRHLLVWLLSAVAVAYFAWLRFQWDPMHLWNRALADASFVALAAAMALGPLVVFFPRLTRVLAYRRELGIAAAVLATAHAGVVFVGWVNLSIWQLMGFAFHPQLQRQVLAEHGLGLGNWLGFVAMVVALWLAALSNNWSMRLFGARTWKHLQQAAGIAWLFAVVHAAYFLFMHFEHFHRLPTPPNPVQLPMAALVVCVQMLRWSAVFLVWRRGRVATPAMRVRAASR</sequence>
<gene>
    <name evidence="7" type="ORF">SAMN02745223_03051</name>
</gene>
<reference evidence="7 8" key="1">
    <citation type="submission" date="2016-11" db="EMBL/GenBank/DDBJ databases">
        <authorList>
            <person name="Jaros S."/>
            <person name="Januszkiewicz K."/>
            <person name="Wedrychowicz H."/>
        </authorList>
    </citation>
    <scope>NUCLEOTIDE SEQUENCE [LARGE SCALE GENOMIC DNA]</scope>
    <source>
        <strain evidence="7 8">DSM 17137</strain>
    </source>
</reference>
<evidence type="ECO:0000256" key="4">
    <source>
        <dbReference type="ARBA" id="ARBA00023136"/>
    </source>
</evidence>
<comment type="subcellular location">
    <subcellularLocation>
        <location evidence="1">Membrane</location>
        <topology evidence="1">Multi-pass membrane protein</topology>
    </subcellularLocation>
</comment>
<keyword evidence="4 5" id="KW-0472">Membrane</keyword>
<dbReference type="InterPro" id="IPR013130">
    <property type="entry name" value="Fe3_Rdtase_TM_dom"/>
</dbReference>
<dbReference type="EMBL" id="FQVC01000009">
    <property type="protein sequence ID" value="SHF58017.1"/>
    <property type="molecule type" value="Genomic_DNA"/>
</dbReference>
<keyword evidence="3 5" id="KW-1133">Transmembrane helix</keyword>
<protein>
    <submittedName>
        <fullName evidence="7">Sulfoxide reductase heme-binding subunit YedZ</fullName>
    </submittedName>
</protein>
<evidence type="ECO:0000256" key="5">
    <source>
        <dbReference type="SAM" id="Phobius"/>
    </source>
</evidence>
<name>A0A1M5CTM7_9HYPH</name>
<evidence type="ECO:0000256" key="1">
    <source>
        <dbReference type="ARBA" id="ARBA00004141"/>
    </source>
</evidence>
<feature type="transmembrane region" description="Helical" evidence="5">
    <location>
        <begin position="195"/>
        <end position="214"/>
    </location>
</feature>
<evidence type="ECO:0000313" key="8">
    <source>
        <dbReference type="Proteomes" id="UP000184533"/>
    </source>
</evidence>
<feature type="transmembrane region" description="Helical" evidence="5">
    <location>
        <begin position="7"/>
        <end position="26"/>
    </location>
</feature>
<dbReference type="AlphaFoldDB" id="A0A1M5CTM7"/>
<feature type="transmembrane region" description="Helical" evidence="5">
    <location>
        <begin position="38"/>
        <end position="60"/>
    </location>
</feature>
<evidence type="ECO:0000256" key="3">
    <source>
        <dbReference type="ARBA" id="ARBA00022989"/>
    </source>
</evidence>
<evidence type="ECO:0000259" key="6">
    <source>
        <dbReference type="Pfam" id="PF01794"/>
    </source>
</evidence>